<dbReference type="PROSITE" id="PS51375">
    <property type="entry name" value="PPR"/>
    <property type="match status" value="8"/>
</dbReference>
<keyword evidence="5" id="KW-1185">Reference proteome</keyword>
<dbReference type="Gene3D" id="1.25.40.10">
    <property type="entry name" value="Tetratricopeptide repeat domain"/>
    <property type="match status" value="4"/>
</dbReference>
<evidence type="ECO:0000313" key="6">
    <source>
        <dbReference type="RefSeq" id="XP_031402595.1"/>
    </source>
</evidence>
<dbReference type="Pfam" id="PF01535">
    <property type="entry name" value="PPR"/>
    <property type="match status" value="2"/>
</dbReference>
<feature type="repeat" description="PPR" evidence="3">
    <location>
        <begin position="272"/>
        <end position="306"/>
    </location>
</feature>
<dbReference type="InterPro" id="IPR002885">
    <property type="entry name" value="PPR_rpt"/>
</dbReference>
<dbReference type="RefSeq" id="XP_031402595.1">
    <property type="nucleotide sequence ID" value="XM_031546735.1"/>
</dbReference>
<reference evidence="5" key="1">
    <citation type="journal article" date="2020" name="Plant Biotechnol. J.">
        <title>The pomegranate (Punica granatum L.) draft genome dissects genetic divergence between soft- and hard-seeded cultivars.</title>
        <authorList>
            <person name="Luo X."/>
            <person name="Li H."/>
            <person name="Wu Z."/>
            <person name="Yao W."/>
            <person name="Zhao P."/>
            <person name="Cao D."/>
            <person name="Yu H."/>
            <person name="Li K."/>
            <person name="Poudel K."/>
            <person name="Zhao D."/>
            <person name="Zhang F."/>
            <person name="Xia X."/>
            <person name="Chen L."/>
            <person name="Wang Q."/>
            <person name="Jing D."/>
            <person name="Cao S."/>
        </authorList>
    </citation>
    <scope>NUCLEOTIDE SEQUENCE [LARGE SCALE GENOMIC DNA]</scope>
    <source>
        <strain evidence="5">cv. Tunisia</strain>
    </source>
</reference>
<keyword evidence="2" id="KW-0677">Repeat</keyword>
<dbReference type="GeneID" id="116212161"/>
<feature type="repeat" description="PPR" evidence="3">
    <location>
        <begin position="201"/>
        <end position="235"/>
    </location>
</feature>
<accession>A0A6P8E554</accession>
<feature type="region of interest" description="Disordered" evidence="4">
    <location>
        <begin position="26"/>
        <end position="68"/>
    </location>
</feature>
<feature type="repeat" description="PPR" evidence="3">
    <location>
        <begin position="412"/>
        <end position="446"/>
    </location>
</feature>
<dbReference type="Pfam" id="PF13041">
    <property type="entry name" value="PPR_2"/>
    <property type="match status" value="4"/>
</dbReference>
<evidence type="ECO:0000256" key="4">
    <source>
        <dbReference type="SAM" id="MobiDB-lite"/>
    </source>
</evidence>
<dbReference type="AlphaFoldDB" id="A0A6P8E554"/>
<feature type="repeat" description="PPR" evidence="3">
    <location>
        <begin position="130"/>
        <end position="164"/>
    </location>
</feature>
<comment type="similarity">
    <text evidence="1">Belongs to the PPR family. P subfamily.</text>
</comment>
<gene>
    <name evidence="6" type="primary">LOC116212161</name>
</gene>
<dbReference type="PANTHER" id="PTHR47938">
    <property type="entry name" value="RESPIRATORY COMPLEX I CHAPERONE (CIA84), PUTATIVE (AFU_ORTHOLOGUE AFUA_2G06020)-RELATED"/>
    <property type="match status" value="1"/>
</dbReference>
<dbReference type="OrthoDB" id="185373at2759"/>
<evidence type="ECO:0000313" key="5">
    <source>
        <dbReference type="Proteomes" id="UP000515151"/>
    </source>
</evidence>
<feature type="repeat" description="PPR" evidence="3">
    <location>
        <begin position="342"/>
        <end position="376"/>
    </location>
</feature>
<evidence type="ECO:0000256" key="1">
    <source>
        <dbReference type="ARBA" id="ARBA00007626"/>
    </source>
</evidence>
<reference evidence="6" key="2">
    <citation type="submission" date="2025-08" db="UniProtKB">
        <authorList>
            <consortium name="RefSeq"/>
        </authorList>
    </citation>
    <scope>IDENTIFICATION</scope>
    <source>
        <tissue evidence="6">Leaf</tissue>
    </source>
</reference>
<dbReference type="PANTHER" id="PTHR47938:SF35">
    <property type="entry name" value="PENTATRICOPEPTIDE REPEAT-CONTAINING PROTEIN 4, MITOCHONDRIAL-RELATED"/>
    <property type="match status" value="1"/>
</dbReference>
<dbReference type="Proteomes" id="UP000515151">
    <property type="component" value="Chromosome 1"/>
</dbReference>
<proteinExistence type="inferred from homology"/>
<feature type="compositionally biased region" description="Polar residues" evidence="4">
    <location>
        <begin position="39"/>
        <end position="61"/>
    </location>
</feature>
<dbReference type="InterPro" id="IPR011990">
    <property type="entry name" value="TPR-like_helical_dom_sf"/>
</dbReference>
<feature type="repeat" description="PPR" evidence="3">
    <location>
        <begin position="236"/>
        <end position="270"/>
    </location>
</feature>
<evidence type="ECO:0000256" key="2">
    <source>
        <dbReference type="ARBA" id="ARBA00022737"/>
    </source>
</evidence>
<evidence type="ECO:0000256" key="3">
    <source>
        <dbReference type="PROSITE-ProRule" id="PRU00708"/>
    </source>
</evidence>
<feature type="repeat" description="PPR" evidence="3">
    <location>
        <begin position="307"/>
        <end position="341"/>
    </location>
</feature>
<feature type="repeat" description="PPR" evidence="3">
    <location>
        <begin position="377"/>
        <end position="411"/>
    </location>
</feature>
<dbReference type="GO" id="GO:0003729">
    <property type="term" value="F:mRNA binding"/>
    <property type="evidence" value="ECO:0007669"/>
    <property type="project" value="TreeGrafter"/>
</dbReference>
<protein>
    <submittedName>
        <fullName evidence="6">Pentatricopeptide repeat-containing protein At3g53170 isoform X1</fullName>
    </submittedName>
</protein>
<name>A0A6P8E554_PUNGR</name>
<sequence>MMTLLHFWGPADPSWSSSISATPKTCSTDCLTEPPRPQTSPSAFSVRSSTRGSGTVPSGLQKQPKKDLSRILRTESAIRGIEKKANSSKYSRLWPKAVLEALDEAIRDNRHDSTLKIFGLLRKQHWYKPRCQTYTKLLMMLGKCRQPQQASLLFELMLSEGLTPTLDVYTALVSAYGQSGLIDEAFSTVESMKSVSDCRPDVYTYSILISCCIRFHHFEQIDRILAEMSYLGIECSSVTYNTVIDGYGKAGMFEQMERSLMDMIDSGSCLPDIFTFNSVVSAYGRSRHINDMERWYEEFQLMGIRPDIITFNILIRSYGRSGMYEKMASVLDYMEKRFFSPTVATYNIITDAYGKAGDLGKMDDYFKKMKHQGIKPTSVTYCSLVNAYSKVGLVSKVDSILRQVSNSDVKLDTAFFNCVISAYGKAGEVEKMSNMFQMMKERKCWPDNITYATLIQAYTAQGMTEAVRDLEAKVIATKERSVKRTLLFCPHYIYLQYLMSAQPFFCMSFLKPCLLLSFEQAQG</sequence>
<organism evidence="5 6">
    <name type="scientific">Punica granatum</name>
    <name type="common">Pomegranate</name>
    <dbReference type="NCBI Taxonomy" id="22663"/>
    <lineage>
        <taxon>Eukaryota</taxon>
        <taxon>Viridiplantae</taxon>
        <taxon>Streptophyta</taxon>
        <taxon>Embryophyta</taxon>
        <taxon>Tracheophyta</taxon>
        <taxon>Spermatophyta</taxon>
        <taxon>Magnoliopsida</taxon>
        <taxon>eudicotyledons</taxon>
        <taxon>Gunneridae</taxon>
        <taxon>Pentapetalae</taxon>
        <taxon>rosids</taxon>
        <taxon>malvids</taxon>
        <taxon>Myrtales</taxon>
        <taxon>Lythraceae</taxon>
        <taxon>Punica</taxon>
    </lineage>
</organism>
<dbReference type="NCBIfam" id="TIGR00756">
    <property type="entry name" value="PPR"/>
    <property type="match status" value="8"/>
</dbReference>